<evidence type="ECO:0000256" key="10">
    <source>
        <dbReference type="ARBA" id="ARBA00022917"/>
    </source>
</evidence>
<dbReference type="SUPFAM" id="SSF47323">
    <property type="entry name" value="Anticodon-binding domain of a subclass of class I aminoacyl-tRNA synthetases"/>
    <property type="match status" value="1"/>
</dbReference>
<keyword evidence="6 12" id="KW-0479">Metal-binding</keyword>
<keyword evidence="4 12" id="KW-0963">Cytoplasm</keyword>
<dbReference type="Gene3D" id="1.20.120.1910">
    <property type="entry name" value="Cysteine-tRNA ligase, C-terminal anti-codon recognition domain"/>
    <property type="match status" value="1"/>
</dbReference>
<evidence type="ECO:0000256" key="2">
    <source>
        <dbReference type="ARBA" id="ARBA00005594"/>
    </source>
</evidence>
<evidence type="ECO:0000256" key="4">
    <source>
        <dbReference type="ARBA" id="ARBA00022490"/>
    </source>
</evidence>
<dbReference type="Pfam" id="PF09190">
    <property type="entry name" value="DALR_2"/>
    <property type="match status" value="1"/>
</dbReference>
<dbReference type="PANTHER" id="PTHR10890:SF3">
    <property type="entry name" value="CYSTEINE--TRNA LIGASE, CYTOPLASMIC"/>
    <property type="match status" value="1"/>
</dbReference>
<protein>
    <recommendedName>
        <fullName evidence="12">Cysteine--tRNA ligase</fullName>
        <ecNumber evidence="12">6.1.1.16</ecNumber>
    </recommendedName>
    <alternativeName>
        <fullName evidence="12">Cysteinyl-tRNA synthetase</fullName>
        <shortName evidence="12">CysRS</shortName>
    </alternativeName>
</protein>
<keyword evidence="7 12" id="KW-0547">Nucleotide-binding</keyword>
<feature type="binding site" evidence="12">
    <location>
        <position position="29"/>
    </location>
    <ligand>
        <name>Zn(2+)</name>
        <dbReference type="ChEBI" id="CHEBI:29105"/>
    </ligand>
</feature>
<evidence type="ECO:0000256" key="1">
    <source>
        <dbReference type="ARBA" id="ARBA00004496"/>
    </source>
</evidence>
<comment type="subcellular location">
    <subcellularLocation>
        <location evidence="1 12">Cytoplasm</location>
    </subcellularLocation>
</comment>
<feature type="binding site" evidence="12">
    <location>
        <position position="234"/>
    </location>
    <ligand>
        <name>Zn(2+)</name>
        <dbReference type="ChEBI" id="CHEBI:29105"/>
    </ligand>
</feature>
<comment type="similarity">
    <text evidence="2 12">Belongs to the class-I aminoacyl-tRNA synthetase family.</text>
</comment>
<dbReference type="GO" id="GO:0006423">
    <property type="term" value="P:cysteinyl-tRNA aminoacylation"/>
    <property type="evidence" value="ECO:0007669"/>
    <property type="project" value="UniProtKB-UniRule"/>
</dbReference>
<dbReference type="InterPro" id="IPR009080">
    <property type="entry name" value="tRNAsynth_Ia_anticodon-bd"/>
</dbReference>
<feature type="binding site" evidence="12">
    <location>
        <position position="209"/>
    </location>
    <ligand>
        <name>Zn(2+)</name>
        <dbReference type="ChEBI" id="CHEBI:29105"/>
    </ligand>
</feature>
<dbReference type="CDD" id="cd00672">
    <property type="entry name" value="CysRS_core"/>
    <property type="match status" value="1"/>
</dbReference>
<dbReference type="InterPro" id="IPR024909">
    <property type="entry name" value="Cys-tRNA/MSH_ligase"/>
</dbReference>
<evidence type="ECO:0000256" key="12">
    <source>
        <dbReference type="HAMAP-Rule" id="MF_00041"/>
    </source>
</evidence>
<keyword evidence="9 12" id="KW-0067">ATP-binding</keyword>
<keyword evidence="8 12" id="KW-0862">Zinc</keyword>
<comment type="cofactor">
    <cofactor evidence="12">
        <name>Zn(2+)</name>
        <dbReference type="ChEBI" id="CHEBI:29105"/>
    </cofactor>
    <text evidence="12">Binds 1 zinc ion per subunit.</text>
</comment>
<feature type="binding site" evidence="12">
    <location>
        <position position="238"/>
    </location>
    <ligand>
        <name>Zn(2+)</name>
        <dbReference type="ChEBI" id="CHEBI:29105"/>
    </ligand>
</feature>
<evidence type="ECO:0000256" key="11">
    <source>
        <dbReference type="ARBA" id="ARBA00023146"/>
    </source>
</evidence>
<comment type="catalytic activity">
    <reaction evidence="12">
        <text>tRNA(Cys) + L-cysteine + ATP = L-cysteinyl-tRNA(Cys) + AMP + diphosphate</text>
        <dbReference type="Rhea" id="RHEA:17773"/>
        <dbReference type="Rhea" id="RHEA-COMP:9661"/>
        <dbReference type="Rhea" id="RHEA-COMP:9679"/>
        <dbReference type="ChEBI" id="CHEBI:30616"/>
        <dbReference type="ChEBI" id="CHEBI:33019"/>
        <dbReference type="ChEBI" id="CHEBI:35235"/>
        <dbReference type="ChEBI" id="CHEBI:78442"/>
        <dbReference type="ChEBI" id="CHEBI:78517"/>
        <dbReference type="ChEBI" id="CHEBI:456215"/>
        <dbReference type="EC" id="6.1.1.16"/>
    </reaction>
</comment>
<keyword evidence="10 12" id="KW-0648">Protein biosynthesis</keyword>
<proteinExistence type="inferred from homology"/>
<dbReference type="InterPro" id="IPR015273">
    <property type="entry name" value="Cys-tRNA-synt_Ia_DALR"/>
</dbReference>
<dbReference type="FunFam" id="3.40.50.620:FF:000009">
    <property type="entry name" value="Cysteine--tRNA ligase"/>
    <property type="match status" value="1"/>
</dbReference>
<comment type="subunit">
    <text evidence="3 12">Monomer.</text>
</comment>
<dbReference type="InterPro" id="IPR032678">
    <property type="entry name" value="tRNA-synt_1_cat_dom"/>
</dbReference>
<dbReference type="GO" id="GO:0004817">
    <property type="term" value="F:cysteine-tRNA ligase activity"/>
    <property type="evidence" value="ECO:0007669"/>
    <property type="project" value="UniProtKB-UniRule"/>
</dbReference>
<feature type="short sequence motif" description="'HIGH' region" evidence="12">
    <location>
        <begin position="31"/>
        <end position="41"/>
    </location>
</feature>
<dbReference type="EMBL" id="MWBQ01000030">
    <property type="protein sequence ID" value="OQA60827.1"/>
    <property type="molecule type" value="Genomic_DNA"/>
</dbReference>
<dbReference type="InterPro" id="IPR015803">
    <property type="entry name" value="Cys-tRNA-ligase"/>
</dbReference>
<dbReference type="SMART" id="SM00840">
    <property type="entry name" value="DALR_2"/>
    <property type="match status" value="1"/>
</dbReference>
<evidence type="ECO:0000256" key="5">
    <source>
        <dbReference type="ARBA" id="ARBA00022598"/>
    </source>
</evidence>
<sequence length="474" mass="54983">MDIYLYNTLTQKKELFVPQNKGKIGFYACGPTVYDLIHIGNARVFVIFDCLRRFFEQVGYEVNFVQNFTDVDDKIINRAKEKGLQPEEIAANYIEQYLIDAERLGINQPTVSPRATEHIQDIIALIQRLEDQGFTYSLESDILFDVSRFSGYGKLSRKPIEDQIEGARVEARYQKRNPADFVLWKSAKPGEPFWESPWGKGRPGWHIECSAMSMKYLGETLDIHAGGIDLIFPHHENEIAQSEAATGKPFVKYWLHNGYVNIQNEKMSKSLGNILTVRELYANRDPRLLRLVILFTHYRNPINIDDTILDAAGSYLNRIKNFVRNFFFIYNQIQSDSKWQDSDKSLIDKIQSMYEKFVSALADDFNTPQALAVLSDFIKEMNIYLQPKRRKWNLNTLESILGFLNQVNQILGVIPLQGIEEEDREVLKLIQDREIARKNRDFSQADLLRDTIVKSGYIIEDTPLGPRYYRDEDC</sequence>
<evidence type="ECO:0000256" key="8">
    <source>
        <dbReference type="ARBA" id="ARBA00022833"/>
    </source>
</evidence>
<dbReference type="PANTHER" id="PTHR10890">
    <property type="entry name" value="CYSTEINYL-TRNA SYNTHETASE"/>
    <property type="match status" value="1"/>
</dbReference>
<accession>A0A1V5T230</accession>
<dbReference type="GO" id="GO:0005829">
    <property type="term" value="C:cytosol"/>
    <property type="evidence" value="ECO:0007669"/>
    <property type="project" value="TreeGrafter"/>
</dbReference>
<dbReference type="GO" id="GO:0005524">
    <property type="term" value="F:ATP binding"/>
    <property type="evidence" value="ECO:0007669"/>
    <property type="project" value="UniProtKB-UniRule"/>
</dbReference>
<dbReference type="InterPro" id="IPR014729">
    <property type="entry name" value="Rossmann-like_a/b/a_fold"/>
</dbReference>
<dbReference type="EC" id="6.1.1.16" evidence="12"/>
<comment type="caution">
    <text evidence="14">The sequence shown here is derived from an EMBL/GenBank/DDBJ whole genome shotgun (WGS) entry which is preliminary data.</text>
</comment>
<dbReference type="AlphaFoldDB" id="A0A1V5T230"/>
<evidence type="ECO:0000256" key="7">
    <source>
        <dbReference type="ARBA" id="ARBA00022741"/>
    </source>
</evidence>
<reference evidence="14" key="1">
    <citation type="submission" date="2017-02" db="EMBL/GenBank/DDBJ databases">
        <title>Delving into the versatile metabolic prowess of the omnipresent phylum Bacteroidetes.</title>
        <authorList>
            <person name="Nobu M.K."/>
            <person name="Mei R."/>
            <person name="Narihiro T."/>
            <person name="Kuroda K."/>
            <person name="Liu W.-T."/>
        </authorList>
    </citation>
    <scope>NUCLEOTIDE SEQUENCE</scope>
    <source>
        <strain evidence="14">ADurb.Bin276</strain>
    </source>
</reference>
<dbReference type="Gene3D" id="3.40.50.620">
    <property type="entry name" value="HUPs"/>
    <property type="match status" value="1"/>
</dbReference>
<evidence type="ECO:0000256" key="3">
    <source>
        <dbReference type="ARBA" id="ARBA00011245"/>
    </source>
</evidence>
<feature type="binding site" evidence="12">
    <location>
        <position position="269"/>
    </location>
    <ligand>
        <name>ATP</name>
        <dbReference type="ChEBI" id="CHEBI:30616"/>
    </ligand>
</feature>
<dbReference type="NCBIfam" id="TIGR00435">
    <property type="entry name" value="cysS"/>
    <property type="match status" value="1"/>
</dbReference>
<organism evidence="14">
    <name type="scientific">Candidatus Atribacter allofermentans</name>
    <dbReference type="NCBI Taxonomy" id="1852833"/>
    <lineage>
        <taxon>Bacteria</taxon>
        <taxon>Pseudomonadati</taxon>
        <taxon>Atribacterota</taxon>
        <taxon>Atribacteria</taxon>
        <taxon>Atribacterales</taxon>
        <taxon>Atribacteraceae</taxon>
        <taxon>Atribacter</taxon>
    </lineage>
</organism>
<evidence type="ECO:0000256" key="6">
    <source>
        <dbReference type="ARBA" id="ARBA00022723"/>
    </source>
</evidence>
<gene>
    <name evidence="12 14" type="primary">cysS</name>
    <name evidence="14" type="ORF">BWY41_00479</name>
</gene>
<keyword evidence="11 12" id="KW-0030">Aminoacyl-tRNA synthetase</keyword>
<name>A0A1V5T230_9BACT</name>
<evidence type="ECO:0000256" key="9">
    <source>
        <dbReference type="ARBA" id="ARBA00022840"/>
    </source>
</evidence>
<dbReference type="SUPFAM" id="SSF52374">
    <property type="entry name" value="Nucleotidylyl transferase"/>
    <property type="match status" value="1"/>
</dbReference>
<evidence type="ECO:0000259" key="13">
    <source>
        <dbReference type="SMART" id="SM00840"/>
    </source>
</evidence>
<dbReference type="Proteomes" id="UP000485569">
    <property type="component" value="Unassembled WGS sequence"/>
</dbReference>
<dbReference type="Pfam" id="PF01406">
    <property type="entry name" value="tRNA-synt_1e"/>
    <property type="match status" value="1"/>
</dbReference>
<keyword evidence="5 12" id="KW-0436">Ligase</keyword>
<dbReference type="GO" id="GO:0008270">
    <property type="term" value="F:zinc ion binding"/>
    <property type="evidence" value="ECO:0007669"/>
    <property type="project" value="UniProtKB-UniRule"/>
</dbReference>
<dbReference type="PRINTS" id="PR00983">
    <property type="entry name" value="TRNASYNTHCYS"/>
</dbReference>
<evidence type="ECO:0000313" key="14">
    <source>
        <dbReference type="EMBL" id="OQA60827.1"/>
    </source>
</evidence>
<dbReference type="HAMAP" id="MF_00041">
    <property type="entry name" value="Cys_tRNA_synth"/>
    <property type="match status" value="1"/>
</dbReference>
<feature type="domain" description="Cysteinyl-tRNA synthetase class Ia DALR" evidence="13">
    <location>
        <begin position="356"/>
        <end position="411"/>
    </location>
</feature>
<feature type="short sequence motif" description="'KMSKS' region" evidence="12">
    <location>
        <begin position="266"/>
        <end position="270"/>
    </location>
</feature>